<reference evidence="2" key="1">
    <citation type="journal article" date="2020" name="Phytopathology">
        <title>Genome Sequence Resources of Colletotrichum truncatum, C. plurivorum, C. musicola, and C. sojae: Four Species Pathogenic to Soybean (Glycine max).</title>
        <authorList>
            <person name="Rogerio F."/>
            <person name="Boufleur T.R."/>
            <person name="Ciampi-Guillardi M."/>
            <person name="Sukno S.A."/>
            <person name="Thon M.R."/>
            <person name="Massola Junior N.S."/>
            <person name="Baroncelli R."/>
        </authorList>
    </citation>
    <scope>NUCLEOTIDE SEQUENCE</scope>
    <source>
        <strain evidence="2">LFN00145</strain>
    </source>
</reference>
<evidence type="ECO:0000256" key="1">
    <source>
        <dbReference type="SAM" id="MobiDB-lite"/>
    </source>
</evidence>
<keyword evidence="3" id="KW-1185">Reference proteome</keyword>
<comment type="caution">
    <text evidence="2">The sequence shown here is derived from an EMBL/GenBank/DDBJ whole genome shotgun (WGS) entry which is preliminary data.</text>
</comment>
<sequence length="266" mass="30390">MARRNERFESRLQFLEVKTTLASEMNVFGAVTSGTLIVKGRVKKARLLRPEVSLDTREQYDYARQKLEHKEAQEYAVSEEDKEKSTDPAEIHPVSLEDSDELTQELDRISLSSAIRGDTPEWFIPFRGNDQDLSCIPFPKGYDLGQFGTLLAARMQPDALEEEFVTGSPVEKECLEIYLVELSWFSHEEDPETHLCGPVGLSLRELAPASDSAQTHRRFSRLGTFNFDITYGLLRPPELQLAEWRDIVLAQMIWFSDCEAETIEIV</sequence>
<feature type="region of interest" description="Disordered" evidence="1">
    <location>
        <begin position="71"/>
        <end position="98"/>
    </location>
</feature>
<name>A0A8H6K2N3_9PEZI</name>
<dbReference type="EMBL" id="WIGO01000218">
    <property type="protein sequence ID" value="KAF6823181.1"/>
    <property type="molecule type" value="Genomic_DNA"/>
</dbReference>
<dbReference type="AlphaFoldDB" id="A0A8H6K2N3"/>
<evidence type="ECO:0000313" key="3">
    <source>
        <dbReference type="Proteomes" id="UP000654918"/>
    </source>
</evidence>
<organism evidence="2 3">
    <name type="scientific">Colletotrichum plurivorum</name>
    <dbReference type="NCBI Taxonomy" id="2175906"/>
    <lineage>
        <taxon>Eukaryota</taxon>
        <taxon>Fungi</taxon>
        <taxon>Dikarya</taxon>
        <taxon>Ascomycota</taxon>
        <taxon>Pezizomycotina</taxon>
        <taxon>Sordariomycetes</taxon>
        <taxon>Hypocreomycetidae</taxon>
        <taxon>Glomerellales</taxon>
        <taxon>Glomerellaceae</taxon>
        <taxon>Colletotrichum</taxon>
        <taxon>Colletotrichum orchidearum species complex</taxon>
    </lineage>
</organism>
<proteinExistence type="predicted"/>
<protein>
    <submittedName>
        <fullName evidence="2">Uncharacterized protein</fullName>
    </submittedName>
</protein>
<accession>A0A8H6K2N3</accession>
<dbReference type="Proteomes" id="UP000654918">
    <property type="component" value="Unassembled WGS sequence"/>
</dbReference>
<gene>
    <name evidence="2" type="ORF">CPLU01_11551</name>
</gene>
<evidence type="ECO:0000313" key="2">
    <source>
        <dbReference type="EMBL" id="KAF6823181.1"/>
    </source>
</evidence>
<feature type="compositionally biased region" description="Basic and acidic residues" evidence="1">
    <location>
        <begin position="71"/>
        <end position="90"/>
    </location>
</feature>